<gene>
    <name evidence="1" type="ORF">J2X78_003676</name>
</gene>
<protein>
    <submittedName>
        <fullName evidence="1">Transcriptional regulator</fullName>
    </submittedName>
</protein>
<evidence type="ECO:0000313" key="1">
    <source>
        <dbReference type="EMBL" id="MDR6785102.1"/>
    </source>
</evidence>
<accession>A0ACC6L0Z4</accession>
<organism evidence="1 2">
    <name type="scientific">Pedobacter africanus</name>
    <dbReference type="NCBI Taxonomy" id="151894"/>
    <lineage>
        <taxon>Bacteria</taxon>
        <taxon>Pseudomonadati</taxon>
        <taxon>Bacteroidota</taxon>
        <taxon>Sphingobacteriia</taxon>
        <taxon>Sphingobacteriales</taxon>
        <taxon>Sphingobacteriaceae</taxon>
        <taxon>Pedobacter</taxon>
    </lineage>
</organism>
<sequence length="123" mass="14127">MVQLTKAEEQIMQVLWTLGEGTVQDIREKMEEPRAARTTVATVLSILENKGFVKHNSIGRTNVYLPAIAKEAYSKTQLFGLLKNYFNDSFSSMASFFAKESNYTVEELDRLIRDTKEELKKEK</sequence>
<proteinExistence type="predicted"/>
<reference evidence="1" key="1">
    <citation type="submission" date="2023-07" db="EMBL/GenBank/DDBJ databases">
        <title>Sorghum-associated microbial communities from plants grown in Nebraska, USA.</title>
        <authorList>
            <person name="Schachtman D."/>
        </authorList>
    </citation>
    <scope>NUCLEOTIDE SEQUENCE</scope>
    <source>
        <strain evidence="1">2697</strain>
    </source>
</reference>
<comment type="caution">
    <text evidence="1">The sequence shown here is derived from an EMBL/GenBank/DDBJ whole genome shotgun (WGS) entry which is preliminary data.</text>
</comment>
<dbReference type="Proteomes" id="UP001246858">
    <property type="component" value="Unassembled WGS sequence"/>
</dbReference>
<keyword evidence="2" id="KW-1185">Reference proteome</keyword>
<evidence type="ECO:0000313" key="2">
    <source>
        <dbReference type="Proteomes" id="UP001246858"/>
    </source>
</evidence>
<dbReference type="EMBL" id="JAVDTF010000003">
    <property type="protein sequence ID" value="MDR6785102.1"/>
    <property type="molecule type" value="Genomic_DNA"/>
</dbReference>
<name>A0ACC6L0Z4_9SPHI</name>